<feature type="chain" id="PRO_5022843644" evidence="1">
    <location>
        <begin position="23"/>
        <end position="133"/>
    </location>
</feature>
<name>A0A5C6CDX9_9BACT</name>
<proteinExistence type="predicted"/>
<feature type="signal peptide" evidence="1">
    <location>
        <begin position="1"/>
        <end position="22"/>
    </location>
</feature>
<dbReference type="AlphaFoldDB" id="A0A5C6CDX9"/>
<dbReference type="Proteomes" id="UP000316304">
    <property type="component" value="Unassembled WGS sequence"/>
</dbReference>
<gene>
    <name evidence="2" type="ORF">Pla52o_32810</name>
</gene>
<sequence length="133" mass="13226" precursor="true">MNLVLRILSVAVVCAFCVESQAGDPFRSASSGAISQSSMSAMGLSDVTPMSHQEASAIRGQGGVVWGSSWAGVNLPLAGAGGDNGYRFRGNYFAAGANQSYADGYQSYGGAPFGLAPVAAGASAGGFSIGGSF</sequence>
<evidence type="ECO:0000313" key="3">
    <source>
        <dbReference type="Proteomes" id="UP000316304"/>
    </source>
</evidence>
<reference evidence="2 3" key="1">
    <citation type="submission" date="2019-02" db="EMBL/GenBank/DDBJ databases">
        <title>Deep-cultivation of Planctomycetes and their phenomic and genomic characterization uncovers novel biology.</title>
        <authorList>
            <person name="Wiegand S."/>
            <person name="Jogler M."/>
            <person name="Boedeker C."/>
            <person name="Pinto D."/>
            <person name="Vollmers J."/>
            <person name="Rivas-Marin E."/>
            <person name="Kohn T."/>
            <person name="Peeters S.H."/>
            <person name="Heuer A."/>
            <person name="Rast P."/>
            <person name="Oberbeckmann S."/>
            <person name="Bunk B."/>
            <person name="Jeske O."/>
            <person name="Meyerdierks A."/>
            <person name="Storesund J.E."/>
            <person name="Kallscheuer N."/>
            <person name="Luecker S."/>
            <person name="Lage O.M."/>
            <person name="Pohl T."/>
            <person name="Merkel B.J."/>
            <person name="Hornburger P."/>
            <person name="Mueller R.-W."/>
            <person name="Bruemmer F."/>
            <person name="Labrenz M."/>
            <person name="Spormann A.M."/>
            <person name="Op Den Camp H."/>
            <person name="Overmann J."/>
            <person name="Amann R."/>
            <person name="Jetten M.S.M."/>
            <person name="Mascher T."/>
            <person name="Medema M.H."/>
            <person name="Devos D.P."/>
            <person name="Kaster A.-K."/>
            <person name="Ovreas L."/>
            <person name="Rohde M."/>
            <person name="Galperin M.Y."/>
            <person name="Jogler C."/>
        </authorList>
    </citation>
    <scope>NUCLEOTIDE SEQUENCE [LARGE SCALE GENOMIC DNA]</scope>
    <source>
        <strain evidence="2 3">Pla52o</strain>
    </source>
</reference>
<organism evidence="2 3">
    <name type="scientific">Novipirellula galeiformis</name>
    <dbReference type="NCBI Taxonomy" id="2528004"/>
    <lineage>
        <taxon>Bacteria</taxon>
        <taxon>Pseudomonadati</taxon>
        <taxon>Planctomycetota</taxon>
        <taxon>Planctomycetia</taxon>
        <taxon>Pirellulales</taxon>
        <taxon>Pirellulaceae</taxon>
        <taxon>Novipirellula</taxon>
    </lineage>
</organism>
<dbReference type="RefSeq" id="WP_146595434.1">
    <property type="nucleotide sequence ID" value="NZ_SJPT01000005.1"/>
</dbReference>
<evidence type="ECO:0000313" key="2">
    <source>
        <dbReference type="EMBL" id="TWU22225.1"/>
    </source>
</evidence>
<accession>A0A5C6CDX9</accession>
<keyword evidence="3" id="KW-1185">Reference proteome</keyword>
<evidence type="ECO:0000256" key="1">
    <source>
        <dbReference type="SAM" id="SignalP"/>
    </source>
</evidence>
<keyword evidence="1" id="KW-0732">Signal</keyword>
<dbReference type="EMBL" id="SJPT01000005">
    <property type="protein sequence ID" value="TWU22225.1"/>
    <property type="molecule type" value="Genomic_DNA"/>
</dbReference>
<protein>
    <submittedName>
        <fullName evidence="2">Uncharacterized protein</fullName>
    </submittedName>
</protein>
<comment type="caution">
    <text evidence="2">The sequence shown here is derived from an EMBL/GenBank/DDBJ whole genome shotgun (WGS) entry which is preliminary data.</text>
</comment>